<evidence type="ECO:0008006" key="3">
    <source>
        <dbReference type="Google" id="ProtNLM"/>
    </source>
</evidence>
<accession>A0A2J5HKM8</accession>
<evidence type="ECO:0000313" key="1">
    <source>
        <dbReference type="EMBL" id="PLN77508.1"/>
    </source>
</evidence>
<protein>
    <recommendedName>
        <fullName evidence="3">Fucose-specific lectin</fullName>
    </recommendedName>
</protein>
<dbReference type="Proteomes" id="UP000235023">
    <property type="component" value="Unassembled WGS sequence"/>
</dbReference>
<dbReference type="OrthoDB" id="5426604at2759"/>
<gene>
    <name evidence="1" type="ORF">BDW42DRAFT_176726</name>
</gene>
<sequence length="284" mass="30522">MTGIAALVNPNAPTARNIQVFYNTNSFNLGLELKSGDISDQSGNHAFSAADTSQGGFIVKESSLAAAPYLQTQFVIAVTTPKTAAGTTAKTSDVSIVSPLYMPLTTVNPANTSLAFCTDGEQGFIFHLGGDSVEKPDIYEYNVNSRTSRDIPVDGVAKGTALCAYYEGNLRLCIFENRHGYLMEYDGNQSSPAIDGSAAAINGTPLGLSYNAEEKKVALYFADKNRALNRMLKMNGAWRDVHQVQNTEPIAAGSQLTVVRVGNVNHIFYITGSQGEIYQARDQV</sequence>
<dbReference type="EMBL" id="KZ559594">
    <property type="protein sequence ID" value="PLN77508.1"/>
    <property type="molecule type" value="Genomic_DNA"/>
</dbReference>
<proteinExistence type="predicted"/>
<organism evidence="1 2">
    <name type="scientific">Aspergillus taichungensis</name>
    <dbReference type="NCBI Taxonomy" id="482145"/>
    <lineage>
        <taxon>Eukaryota</taxon>
        <taxon>Fungi</taxon>
        <taxon>Dikarya</taxon>
        <taxon>Ascomycota</taxon>
        <taxon>Pezizomycotina</taxon>
        <taxon>Eurotiomycetes</taxon>
        <taxon>Eurotiomycetidae</taxon>
        <taxon>Eurotiales</taxon>
        <taxon>Aspergillaceae</taxon>
        <taxon>Aspergillus</taxon>
        <taxon>Aspergillus subgen. Circumdati</taxon>
    </lineage>
</organism>
<dbReference type="Gene3D" id="2.120.10.70">
    <property type="entry name" value="Fucose-specific lectin"/>
    <property type="match status" value="1"/>
</dbReference>
<dbReference type="SUPFAM" id="SSF89372">
    <property type="entry name" value="Fucose-specific lectin"/>
    <property type="match status" value="1"/>
</dbReference>
<keyword evidence="2" id="KW-1185">Reference proteome</keyword>
<reference evidence="2" key="1">
    <citation type="submission" date="2017-12" db="EMBL/GenBank/DDBJ databases">
        <authorList>
            <consortium name="DOE Joint Genome Institute"/>
            <person name="Mondo S.J."/>
            <person name="Kjaerbolling I."/>
            <person name="Vesth T.C."/>
            <person name="Frisvad J.C."/>
            <person name="Nybo J.L."/>
            <person name="Theobald S."/>
            <person name="Kuo A."/>
            <person name="Bowyer P."/>
            <person name="Matsuda Y."/>
            <person name="Lyhne E.K."/>
            <person name="Kogle M.E."/>
            <person name="Clum A."/>
            <person name="Lipzen A."/>
            <person name="Salamov A."/>
            <person name="Ngan C.Y."/>
            <person name="Daum C."/>
            <person name="Chiniquy J."/>
            <person name="Barry K."/>
            <person name="LaButti K."/>
            <person name="Haridas S."/>
            <person name="Simmons B.A."/>
            <person name="Magnuson J.K."/>
            <person name="Mortensen U.H."/>
            <person name="Larsen T.O."/>
            <person name="Grigoriev I.V."/>
            <person name="Baker S.E."/>
            <person name="Andersen M.R."/>
            <person name="Nordberg H.P."/>
            <person name="Cantor M.N."/>
            <person name="Hua S.X."/>
        </authorList>
    </citation>
    <scope>NUCLEOTIDE SEQUENCE [LARGE SCALE GENOMIC DNA]</scope>
    <source>
        <strain evidence="2">IBT 19404</strain>
    </source>
</reference>
<name>A0A2J5HKM8_9EURO</name>
<dbReference type="AlphaFoldDB" id="A0A2J5HKM8"/>
<evidence type="ECO:0000313" key="2">
    <source>
        <dbReference type="Proteomes" id="UP000235023"/>
    </source>
</evidence>